<evidence type="ECO:0000256" key="3">
    <source>
        <dbReference type="ARBA" id="ARBA00012367"/>
    </source>
</evidence>
<dbReference type="SUPFAM" id="SSF82649">
    <property type="entry name" value="SufE/NifU"/>
    <property type="match status" value="1"/>
</dbReference>
<dbReference type="RefSeq" id="WP_406763257.1">
    <property type="nucleotide sequence ID" value="NZ_JBJHZY010000001.1"/>
</dbReference>
<reference evidence="9 10" key="1">
    <citation type="submission" date="2024-11" db="EMBL/GenBank/DDBJ databases">
        <authorList>
            <person name="Heng Y.C."/>
            <person name="Lim A.C.H."/>
            <person name="Lee J.K.Y."/>
            <person name="Kittelmann S."/>
        </authorList>
    </citation>
    <scope>NUCLEOTIDE SEQUENCE [LARGE SCALE GENOMIC DNA]</scope>
    <source>
        <strain evidence="9 10">WILCCON 0202</strain>
    </source>
</reference>
<dbReference type="InterPro" id="IPR004143">
    <property type="entry name" value="BPL_LPL_catalytic"/>
</dbReference>
<evidence type="ECO:0000256" key="1">
    <source>
        <dbReference type="ARBA" id="ARBA00005085"/>
    </source>
</evidence>
<dbReference type="EC" id="6.3.1.20" evidence="3"/>
<dbReference type="GO" id="GO:0016874">
    <property type="term" value="F:ligase activity"/>
    <property type="evidence" value="ECO:0007669"/>
    <property type="project" value="UniProtKB-KW"/>
</dbReference>
<dbReference type="CDD" id="cd16443">
    <property type="entry name" value="LplA"/>
    <property type="match status" value="1"/>
</dbReference>
<evidence type="ECO:0000256" key="6">
    <source>
        <dbReference type="ARBA" id="ARBA00022840"/>
    </source>
</evidence>
<dbReference type="SUPFAM" id="SSF55681">
    <property type="entry name" value="Class II aaRS and biotin synthetases"/>
    <property type="match status" value="1"/>
</dbReference>
<dbReference type="Pfam" id="PF10437">
    <property type="entry name" value="Lip_prot_lig_C"/>
    <property type="match status" value="1"/>
</dbReference>
<proteinExistence type="predicted"/>
<dbReference type="NCBIfam" id="TIGR00545">
    <property type="entry name" value="lipoyltrans"/>
    <property type="match status" value="1"/>
</dbReference>
<dbReference type="PANTHER" id="PTHR12561">
    <property type="entry name" value="LIPOATE-PROTEIN LIGASE"/>
    <property type="match status" value="1"/>
</dbReference>
<evidence type="ECO:0000313" key="10">
    <source>
        <dbReference type="Proteomes" id="UP001623661"/>
    </source>
</evidence>
<dbReference type="Gene3D" id="3.30.390.50">
    <property type="entry name" value="CO dehydrogenase flavoprotein, C-terminal domain"/>
    <property type="match status" value="1"/>
</dbReference>
<dbReference type="EMBL" id="JBJHZY010000001">
    <property type="protein sequence ID" value="MFL0266627.1"/>
    <property type="molecule type" value="Genomic_DNA"/>
</dbReference>
<keyword evidence="10" id="KW-1185">Reference proteome</keyword>
<keyword evidence="6" id="KW-0067">ATP-binding</keyword>
<evidence type="ECO:0000256" key="5">
    <source>
        <dbReference type="ARBA" id="ARBA00022741"/>
    </source>
</evidence>
<evidence type="ECO:0000256" key="4">
    <source>
        <dbReference type="ARBA" id="ARBA00022598"/>
    </source>
</evidence>
<dbReference type="InterPro" id="IPR045864">
    <property type="entry name" value="aa-tRNA-synth_II/BPL/LPL"/>
</dbReference>
<dbReference type="InterPro" id="IPR004562">
    <property type="entry name" value="LipoylTrfase_LipoateP_Ligase"/>
</dbReference>
<dbReference type="Gene3D" id="3.30.930.10">
    <property type="entry name" value="Bira Bifunctional Protein, Domain 2"/>
    <property type="match status" value="1"/>
</dbReference>
<feature type="domain" description="BPL/LPL catalytic" evidence="8">
    <location>
        <begin position="26"/>
        <end position="213"/>
    </location>
</feature>
<keyword evidence="5" id="KW-0547">Nucleotide-binding</keyword>
<evidence type="ECO:0000313" key="9">
    <source>
        <dbReference type="EMBL" id="MFL0266627.1"/>
    </source>
</evidence>
<evidence type="ECO:0000256" key="2">
    <source>
        <dbReference type="ARBA" id="ARBA00005124"/>
    </source>
</evidence>
<dbReference type="Pfam" id="PF21948">
    <property type="entry name" value="LplA-B_cat"/>
    <property type="match status" value="1"/>
</dbReference>
<keyword evidence="4 9" id="KW-0436">Ligase</keyword>
<dbReference type="PROSITE" id="PS51733">
    <property type="entry name" value="BPL_LPL_CATALYTIC"/>
    <property type="match status" value="1"/>
</dbReference>
<gene>
    <name evidence="9" type="ORF">ACJDUH_00840</name>
</gene>
<dbReference type="PANTHER" id="PTHR12561:SF3">
    <property type="entry name" value="LIPOYLTRANSFERASE 1, MITOCHONDRIAL"/>
    <property type="match status" value="1"/>
</dbReference>
<accession>A0ABW8TRC4</accession>
<evidence type="ECO:0000259" key="8">
    <source>
        <dbReference type="PROSITE" id="PS51733"/>
    </source>
</evidence>
<organism evidence="9 10">
    <name type="scientific">Candidatus Clostridium radicumherbarum</name>
    <dbReference type="NCBI Taxonomy" id="3381662"/>
    <lineage>
        <taxon>Bacteria</taxon>
        <taxon>Bacillati</taxon>
        <taxon>Bacillota</taxon>
        <taxon>Clostridia</taxon>
        <taxon>Eubacteriales</taxon>
        <taxon>Clostridiaceae</taxon>
        <taxon>Clostridium</taxon>
    </lineage>
</organism>
<name>A0ABW8TRC4_9CLOT</name>
<comment type="pathway">
    <text evidence="1">Protein modification; protein lipoylation via exogenous pathway; protein N(6)-(lipoyl)lysine from lipoate: step 2/2.</text>
</comment>
<protein>
    <recommendedName>
        <fullName evidence="3">lipoate--protein ligase</fullName>
        <ecNumber evidence="3">6.3.1.20</ecNumber>
    </recommendedName>
</protein>
<dbReference type="InterPro" id="IPR019491">
    <property type="entry name" value="Lipoate_protein_ligase_C"/>
</dbReference>
<sequence>MISIRNNSKDPHFNLALEEYVTKYLNPAEDYIILWQNEPSVIIGRNQNTIEEINSKFISDNNINVVRRLSGGGAVYHDLGNLNFTFIVKNENDVASNFRIFTEPVINALSKLDIEAEFSGRNDITIDGKKFSGNAQYYYGDRLLHHGTILFNSNLSVVQDALNVKQEKIESKGIKSVKSRVTNVYPYLKKDISIDEFKDTLLRFFMEDENYKDKEYILTEDDIKKIHDLMKSRFSTWEWNYGESPAFDLEKGKRYAGGKLELKFNVNDGLIKELKINGDFFGRKEVNELETTLLGKKYRESDVRAALADTDFESYFAGISVDDFIDCMFY</sequence>
<comment type="catalytic activity">
    <reaction evidence="7">
        <text>L-lysyl-[lipoyl-carrier protein] + (R)-lipoate + ATP = N(6)-[(R)-lipoyl]-L-lysyl-[lipoyl-carrier protein] + AMP + diphosphate + H(+)</text>
        <dbReference type="Rhea" id="RHEA:49288"/>
        <dbReference type="Rhea" id="RHEA-COMP:10500"/>
        <dbReference type="Rhea" id="RHEA-COMP:10502"/>
        <dbReference type="ChEBI" id="CHEBI:15378"/>
        <dbReference type="ChEBI" id="CHEBI:29969"/>
        <dbReference type="ChEBI" id="CHEBI:30616"/>
        <dbReference type="ChEBI" id="CHEBI:33019"/>
        <dbReference type="ChEBI" id="CHEBI:83088"/>
        <dbReference type="ChEBI" id="CHEBI:83099"/>
        <dbReference type="ChEBI" id="CHEBI:456215"/>
        <dbReference type="EC" id="6.3.1.20"/>
    </reaction>
</comment>
<comment type="pathway">
    <text evidence="2">Protein modification; protein lipoylation via exogenous pathway; protein N(6)-(lipoyl)lysine from lipoate: step 1/2.</text>
</comment>
<dbReference type="Proteomes" id="UP001623661">
    <property type="component" value="Unassembled WGS sequence"/>
</dbReference>
<evidence type="ECO:0000256" key="7">
    <source>
        <dbReference type="ARBA" id="ARBA00048037"/>
    </source>
</evidence>
<comment type="caution">
    <text evidence="9">The sequence shown here is derived from an EMBL/GenBank/DDBJ whole genome shotgun (WGS) entry which is preliminary data.</text>
</comment>